<gene>
    <name evidence="2" type="ORF">ATM17_30405</name>
</gene>
<keyword evidence="3" id="KW-1185">Reference proteome</keyword>
<dbReference type="InterPro" id="IPR012340">
    <property type="entry name" value="NA-bd_OB-fold"/>
</dbReference>
<protein>
    <recommendedName>
        <fullName evidence="1">ChsH2 C-terminal OB-fold domain-containing protein</fullName>
    </recommendedName>
</protein>
<dbReference type="Proteomes" id="UP000076088">
    <property type="component" value="Plasmid unnamed1"/>
</dbReference>
<name>A0AAC9AZH2_SPHMC</name>
<evidence type="ECO:0000259" key="1">
    <source>
        <dbReference type="Pfam" id="PF01796"/>
    </source>
</evidence>
<organism evidence="2 3">
    <name type="scientific">Sphingopyxis macrogoltabida</name>
    <name type="common">Sphingomonas macrogoltabidus</name>
    <dbReference type="NCBI Taxonomy" id="33050"/>
    <lineage>
        <taxon>Bacteria</taxon>
        <taxon>Pseudomonadati</taxon>
        <taxon>Pseudomonadota</taxon>
        <taxon>Alphaproteobacteria</taxon>
        <taxon>Sphingomonadales</taxon>
        <taxon>Sphingomonadaceae</taxon>
        <taxon>Sphingopyxis</taxon>
    </lineage>
</organism>
<feature type="domain" description="ChsH2 C-terminal OB-fold" evidence="1">
    <location>
        <begin position="23"/>
        <end position="84"/>
    </location>
</feature>
<sequence>MRFPPGPVCPKCRSANTEIFVSEGHGNVYSWIVVRHPIPAEVYASEVPYVVALIDLDDGTRMPGNIIDCEPEAISGGMRVELLFKDVTDDVSLPQFRPAL</sequence>
<dbReference type="Pfam" id="PF01796">
    <property type="entry name" value="OB_ChsH2_C"/>
    <property type="match status" value="1"/>
</dbReference>
<dbReference type="PANTHER" id="PTHR34075">
    <property type="entry name" value="BLR3430 PROTEIN"/>
    <property type="match status" value="1"/>
</dbReference>
<keyword evidence="2" id="KW-0614">Plasmid</keyword>
<proteinExistence type="predicted"/>
<dbReference type="EMBL" id="CP013345">
    <property type="protein sequence ID" value="AMU92574.1"/>
    <property type="molecule type" value="Genomic_DNA"/>
</dbReference>
<reference evidence="2 3" key="2">
    <citation type="journal article" date="2016" name="Genome Announc.">
        <title>Complete Genome Sequence of Sphingopyxis macrogoltabida Strain 203N (NBRC 111659), a Polyethylene Glycol Degrader.</title>
        <authorList>
            <person name="Ohtsubo Y."/>
            <person name="Nonoyama S."/>
            <person name="Nagata Y."/>
            <person name="Numata M."/>
            <person name="Tsuchikane K."/>
            <person name="Hosoyama A."/>
            <person name="Yamazoe A."/>
            <person name="Tsuda M."/>
            <person name="Fujita N."/>
            <person name="Kawai F."/>
        </authorList>
    </citation>
    <scope>NUCLEOTIDE SEQUENCE [LARGE SCALE GENOMIC DNA]</scope>
    <source>
        <strain evidence="2 3">203N</strain>
    </source>
</reference>
<evidence type="ECO:0000313" key="3">
    <source>
        <dbReference type="Proteomes" id="UP000076088"/>
    </source>
</evidence>
<dbReference type="AlphaFoldDB" id="A0AAC9AZH2"/>
<dbReference type="PANTHER" id="PTHR34075:SF5">
    <property type="entry name" value="BLR3430 PROTEIN"/>
    <property type="match status" value="1"/>
</dbReference>
<geneLocation type="plasmid" evidence="2 3">
    <name>unnamed1</name>
</geneLocation>
<dbReference type="SUPFAM" id="SSF50249">
    <property type="entry name" value="Nucleic acid-binding proteins"/>
    <property type="match status" value="1"/>
</dbReference>
<reference evidence="3" key="1">
    <citation type="submission" date="2015-11" db="EMBL/GenBank/DDBJ databases">
        <title>Complete genome sequence of a polyethylene-glycol degrader Sphingopyxis macrogoltabida 203N (NBRC 111659).</title>
        <authorList>
            <person name="Yoshiyuki O."/>
            <person name="Shouta N."/>
            <person name="Nagata Y."/>
            <person name="Numata M."/>
            <person name="Tsuchikane K."/>
            <person name="Hosoyama A."/>
            <person name="Yamazoe A."/>
            <person name="Tsuda M."/>
            <person name="Fujita N."/>
            <person name="Kawai F."/>
        </authorList>
    </citation>
    <scope>NUCLEOTIDE SEQUENCE [LARGE SCALE GENOMIC DNA]</scope>
    <source>
        <strain evidence="3">203N</strain>
        <plasmid evidence="3">unnamed1</plasmid>
    </source>
</reference>
<evidence type="ECO:0000313" key="2">
    <source>
        <dbReference type="EMBL" id="AMU92574.1"/>
    </source>
</evidence>
<dbReference type="InterPro" id="IPR052513">
    <property type="entry name" value="Thioester_dehydratase-like"/>
</dbReference>
<dbReference type="InterPro" id="IPR002878">
    <property type="entry name" value="ChsH2_C"/>
</dbReference>
<accession>A0AAC9AZH2</accession>